<dbReference type="Pfam" id="PF12911">
    <property type="entry name" value="OppC_N"/>
    <property type="match status" value="1"/>
</dbReference>
<dbReference type="EMBL" id="BJON01000037">
    <property type="protein sequence ID" value="GED72937.1"/>
    <property type="molecule type" value="Genomic_DNA"/>
</dbReference>
<dbReference type="EMBL" id="LGIQ01000008">
    <property type="protein sequence ID" value="KNB72146.1"/>
    <property type="molecule type" value="Genomic_DNA"/>
</dbReference>
<organism evidence="10 11">
    <name type="scientific">Brevibacillus reuszeri</name>
    <dbReference type="NCBI Taxonomy" id="54915"/>
    <lineage>
        <taxon>Bacteria</taxon>
        <taxon>Bacillati</taxon>
        <taxon>Bacillota</taxon>
        <taxon>Bacilli</taxon>
        <taxon>Bacillales</taxon>
        <taxon>Paenibacillaceae</taxon>
        <taxon>Brevibacillus</taxon>
    </lineage>
</organism>
<name>A0A0K9YTZ0_9BACL</name>
<dbReference type="InterPro" id="IPR025966">
    <property type="entry name" value="OppC_N"/>
</dbReference>
<feature type="domain" description="ABC transmembrane type-1" evidence="8">
    <location>
        <begin position="102"/>
        <end position="292"/>
    </location>
</feature>
<feature type="transmembrane region" description="Helical" evidence="7">
    <location>
        <begin position="106"/>
        <end position="130"/>
    </location>
</feature>
<comment type="caution">
    <text evidence="10">The sequence shown here is derived from an EMBL/GenBank/DDBJ whole genome shotgun (WGS) entry which is preliminary data.</text>
</comment>
<reference evidence="10" key="2">
    <citation type="submission" date="2015-07" db="EMBL/GenBank/DDBJ databases">
        <title>MeaNS - Measles Nucleotide Surveillance Program.</title>
        <authorList>
            <person name="Tran T."/>
            <person name="Druce J."/>
        </authorList>
    </citation>
    <scope>NUCLEOTIDE SEQUENCE</scope>
    <source>
        <strain evidence="10">DSM 9887</strain>
    </source>
</reference>
<comment type="similarity">
    <text evidence="7">Belongs to the binding-protein-dependent transport system permease family.</text>
</comment>
<evidence type="ECO:0000256" key="6">
    <source>
        <dbReference type="ARBA" id="ARBA00023136"/>
    </source>
</evidence>
<feature type="transmembrane region" description="Helical" evidence="7">
    <location>
        <begin position="215"/>
        <end position="235"/>
    </location>
</feature>
<dbReference type="PANTHER" id="PTHR43386:SF22">
    <property type="entry name" value="OLIGOPEPTIDE TRANSPORT SYSTEM PERMEASE PROTEIN OPPC"/>
    <property type="match status" value="1"/>
</dbReference>
<dbReference type="AlphaFoldDB" id="A0A0K9YTZ0"/>
<feature type="transmembrane region" description="Helical" evidence="7">
    <location>
        <begin position="41"/>
        <end position="62"/>
    </location>
</feature>
<gene>
    <name evidence="9" type="primary">dppC_4</name>
    <name evidence="10" type="ORF">ADS79_14380</name>
    <name evidence="9" type="ORF">BRE01_66390</name>
</gene>
<evidence type="ECO:0000313" key="10">
    <source>
        <dbReference type="EMBL" id="KNB72146.1"/>
    </source>
</evidence>
<dbReference type="OrthoDB" id="9797472at2"/>
<evidence type="ECO:0000259" key="8">
    <source>
        <dbReference type="PROSITE" id="PS50928"/>
    </source>
</evidence>
<dbReference type="InterPro" id="IPR050366">
    <property type="entry name" value="BP-dependent_transpt_permease"/>
</dbReference>
<evidence type="ECO:0000256" key="4">
    <source>
        <dbReference type="ARBA" id="ARBA00022692"/>
    </source>
</evidence>
<reference evidence="9 12" key="3">
    <citation type="submission" date="2019-06" db="EMBL/GenBank/DDBJ databases">
        <title>Whole genome shotgun sequence of Brevibacillus reuszeri NBRC 15719.</title>
        <authorList>
            <person name="Hosoyama A."/>
            <person name="Uohara A."/>
            <person name="Ohji S."/>
            <person name="Ichikawa N."/>
        </authorList>
    </citation>
    <scope>NUCLEOTIDE SEQUENCE [LARGE SCALE GENOMIC DNA]</scope>
    <source>
        <strain evidence="9 12">NBRC 15719</strain>
    </source>
</reference>
<proteinExistence type="inferred from homology"/>
<evidence type="ECO:0000256" key="5">
    <source>
        <dbReference type="ARBA" id="ARBA00022989"/>
    </source>
</evidence>
<dbReference type="PANTHER" id="PTHR43386">
    <property type="entry name" value="OLIGOPEPTIDE TRANSPORT SYSTEM PERMEASE PROTEIN APPC"/>
    <property type="match status" value="1"/>
</dbReference>
<evidence type="ECO:0000313" key="12">
    <source>
        <dbReference type="Proteomes" id="UP000319578"/>
    </source>
</evidence>
<dbReference type="PATRIC" id="fig|54915.3.peg.246"/>
<dbReference type="Pfam" id="PF00528">
    <property type="entry name" value="BPD_transp_1"/>
    <property type="match status" value="1"/>
</dbReference>
<dbReference type="Gene3D" id="1.10.3720.10">
    <property type="entry name" value="MetI-like"/>
    <property type="match status" value="1"/>
</dbReference>
<keyword evidence="12" id="KW-1185">Reference proteome</keyword>
<dbReference type="PROSITE" id="PS50928">
    <property type="entry name" value="ABC_TM1"/>
    <property type="match status" value="1"/>
</dbReference>
<dbReference type="SUPFAM" id="SSF161098">
    <property type="entry name" value="MetI-like"/>
    <property type="match status" value="1"/>
</dbReference>
<reference evidence="11" key="1">
    <citation type="submission" date="2015-07" db="EMBL/GenBank/DDBJ databases">
        <title>Genome sequencing project for genomic taxonomy and phylogenomics of Bacillus-like bacteria.</title>
        <authorList>
            <person name="Liu B."/>
            <person name="Wang J."/>
            <person name="Zhu Y."/>
            <person name="Liu G."/>
            <person name="Chen Q."/>
            <person name="Chen Z."/>
            <person name="Lan J."/>
            <person name="Che J."/>
            <person name="Ge C."/>
            <person name="Shi H."/>
            <person name="Pan Z."/>
            <person name="Liu X."/>
        </authorList>
    </citation>
    <scope>NUCLEOTIDE SEQUENCE [LARGE SCALE GENOMIC DNA]</scope>
    <source>
        <strain evidence="11">DSM 9887</strain>
    </source>
</reference>
<keyword evidence="2 7" id="KW-0813">Transport</keyword>
<dbReference type="CDD" id="cd06261">
    <property type="entry name" value="TM_PBP2"/>
    <property type="match status" value="1"/>
</dbReference>
<feature type="transmembrane region" description="Helical" evidence="7">
    <location>
        <begin position="150"/>
        <end position="172"/>
    </location>
</feature>
<evidence type="ECO:0000313" key="9">
    <source>
        <dbReference type="EMBL" id="GED72937.1"/>
    </source>
</evidence>
<keyword evidence="4 7" id="KW-0812">Transmembrane</keyword>
<keyword evidence="6 7" id="KW-0472">Membrane</keyword>
<comment type="subcellular location">
    <subcellularLocation>
        <location evidence="1 7">Cell membrane</location>
        <topology evidence="1 7">Multi-pass membrane protein</topology>
    </subcellularLocation>
</comment>
<sequence>MIVSDDLFIPMRKDNLNSEAIVRPQLTFWQEAWLRLRGNKLALMGLVIIIVLGVMSTIGPMISGHEYSKQSIISKNQAPTEKNWFGTDEFGRDVFTRVWYGARISLFVGFMAALIDFFIGVLYGGIAGYVGGRVDNIMMRFVDILYGLPYLLVVILLMVVMGPGLGTIIVALSATGWIGMARTVRGQVLQMKSSEYVLAAKTMGAKPFYIIRKHLLPNTIGIIIVYVTLSVPSAIFSEAFLSFLGLGVQAPMASWGVMANDGLPTILSGHWWRLFFPAFFISLTMLAFNVLGDGLRDAFDPKARR</sequence>
<dbReference type="STRING" id="54915.ADS79_14380"/>
<protein>
    <submittedName>
        <fullName evidence="10">Diguanylate cyclase</fullName>
    </submittedName>
    <submittedName>
        <fullName evidence="9">Dipeptide transport system permease protein DppC</fullName>
    </submittedName>
</protein>
<feature type="transmembrane region" description="Helical" evidence="7">
    <location>
        <begin position="271"/>
        <end position="291"/>
    </location>
</feature>
<accession>A0A0K9YTZ0</accession>
<evidence type="ECO:0000256" key="2">
    <source>
        <dbReference type="ARBA" id="ARBA00022448"/>
    </source>
</evidence>
<dbReference type="GO" id="GO:0055085">
    <property type="term" value="P:transmembrane transport"/>
    <property type="evidence" value="ECO:0007669"/>
    <property type="project" value="InterPro"/>
</dbReference>
<evidence type="ECO:0000256" key="3">
    <source>
        <dbReference type="ARBA" id="ARBA00022475"/>
    </source>
</evidence>
<evidence type="ECO:0000256" key="1">
    <source>
        <dbReference type="ARBA" id="ARBA00004651"/>
    </source>
</evidence>
<dbReference type="Proteomes" id="UP000319578">
    <property type="component" value="Unassembled WGS sequence"/>
</dbReference>
<dbReference type="InterPro" id="IPR000515">
    <property type="entry name" value="MetI-like"/>
</dbReference>
<evidence type="ECO:0000256" key="7">
    <source>
        <dbReference type="RuleBase" id="RU363032"/>
    </source>
</evidence>
<dbReference type="InterPro" id="IPR035906">
    <property type="entry name" value="MetI-like_sf"/>
</dbReference>
<evidence type="ECO:0000313" key="11">
    <source>
        <dbReference type="Proteomes" id="UP000036834"/>
    </source>
</evidence>
<keyword evidence="5 7" id="KW-1133">Transmembrane helix</keyword>
<dbReference type="Proteomes" id="UP000036834">
    <property type="component" value="Unassembled WGS sequence"/>
</dbReference>
<dbReference type="GO" id="GO:0005886">
    <property type="term" value="C:plasma membrane"/>
    <property type="evidence" value="ECO:0007669"/>
    <property type="project" value="UniProtKB-SubCell"/>
</dbReference>
<keyword evidence="3" id="KW-1003">Cell membrane</keyword>